<reference evidence="2 3" key="1">
    <citation type="journal article" date="2018" name="Sci. Rep.">
        <title>Genomic signatures of local adaptation to the degree of environmental predictability in rotifers.</title>
        <authorList>
            <person name="Franch-Gras L."/>
            <person name="Hahn C."/>
            <person name="Garcia-Roger E.M."/>
            <person name="Carmona M.J."/>
            <person name="Serra M."/>
            <person name="Gomez A."/>
        </authorList>
    </citation>
    <scope>NUCLEOTIDE SEQUENCE [LARGE SCALE GENOMIC DNA]</scope>
    <source>
        <strain evidence="2">HYR1</strain>
    </source>
</reference>
<name>A0A3M7PJE9_BRAPC</name>
<organism evidence="2 3">
    <name type="scientific">Brachionus plicatilis</name>
    <name type="common">Marine rotifer</name>
    <name type="synonym">Brachionus muelleri</name>
    <dbReference type="NCBI Taxonomy" id="10195"/>
    <lineage>
        <taxon>Eukaryota</taxon>
        <taxon>Metazoa</taxon>
        <taxon>Spiralia</taxon>
        <taxon>Gnathifera</taxon>
        <taxon>Rotifera</taxon>
        <taxon>Eurotatoria</taxon>
        <taxon>Monogononta</taxon>
        <taxon>Pseudotrocha</taxon>
        <taxon>Ploima</taxon>
        <taxon>Brachionidae</taxon>
        <taxon>Brachionus</taxon>
    </lineage>
</organism>
<protein>
    <submittedName>
        <fullName evidence="2">Uncharacterized protein</fullName>
    </submittedName>
</protein>
<comment type="caution">
    <text evidence="2">The sequence shown here is derived from an EMBL/GenBank/DDBJ whole genome shotgun (WGS) entry which is preliminary data.</text>
</comment>
<dbReference type="EMBL" id="REGN01010541">
    <property type="protein sequence ID" value="RMZ98820.1"/>
    <property type="molecule type" value="Genomic_DNA"/>
</dbReference>
<proteinExistence type="predicted"/>
<evidence type="ECO:0000313" key="3">
    <source>
        <dbReference type="Proteomes" id="UP000276133"/>
    </source>
</evidence>
<feature type="compositionally biased region" description="Basic and acidic residues" evidence="1">
    <location>
        <begin position="87"/>
        <end position="103"/>
    </location>
</feature>
<accession>A0A3M7PJE9</accession>
<keyword evidence="3" id="KW-1185">Reference proteome</keyword>
<sequence length="103" mass="11732">MIDTQQTDSTSSVTDLTRKNKIISYLNNSVEKPNANFKFYIPRSESTLVNDSQTKRLRSIKSNQEETLEEGFDNSIRINKISSDTDLSGKSDYETELESDNKS</sequence>
<gene>
    <name evidence="2" type="ORF">BpHYR1_036932</name>
</gene>
<evidence type="ECO:0000313" key="2">
    <source>
        <dbReference type="EMBL" id="RMZ98820.1"/>
    </source>
</evidence>
<feature type="region of interest" description="Disordered" evidence="1">
    <location>
        <begin position="83"/>
        <end position="103"/>
    </location>
</feature>
<evidence type="ECO:0000256" key="1">
    <source>
        <dbReference type="SAM" id="MobiDB-lite"/>
    </source>
</evidence>
<dbReference type="Proteomes" id="UP000276133">
    <property type="component" value="Unassembled WGS sequence"/>
</dbReference>
<dbReference type="AlphaFoldDB" id="A0A3M7PJE9"/>